<accession>A0AAD3NV12</accession>
<dbReference type="EMBL" id="BSEH01000569">
    <property type="protein sequence ID" value="GLJ58839.1"/>
    <property type="molecule type" value="Genomic_DNA"/>
</dbReference>
<sequence>MNIPQNFINNDQMCAAIFIIRILIDWGYTRIPPPITPFSAWLYISTPPLYRHTGAGGSTFLSRISQASGAGSPEVALPPEPSLSGPEGGCSDLLIVGFTLGVGSGSQVQLSEPLAGRGEKKY</sequence>
<evidence type="ECO:0000313" key="2">
    <source>
        <dbReference type="EMBL" id="GLJ59732.1"/>
    </source>
</evidence>
<gene>
    <name evidence="1" type="ORF">SUGI_1480150</name>
    <name evidence="2" type="ORF">SUGI_1521090</name>
</gene>
<dbReference type="EMBL" id="BSEH01001315">
    <property type="protein sequence ID" value="GLJ59732.1"/>
    <property type="molecule type" value="Genomic_DNA"/>
</dbReference>
<comment type="caution">
    <text evidence="2">The sequence shown here is derived from an EMBL/GenBank/DDBJ whole genome shotgun (WGS) entry which is preliminary data.</text>
</comment>
<dbReference type="AlphaFoldDB" id="A0AAD3NV12"/>
<organism evidence="2 3">
    <name type="scientific">Cryptomeria japonica</name>
    <name type="common">Japanese cedar</name>
    <name type="synonym">Cupressus japonica</name>
    <dbReference type="NCBI Taxonomy" id="3369"/>
    <lineage>
        <taxon>Eukaryota</taxon>
        <taxon>Viridiplantae</taxon>
        <taxon>Streptophyta</taxon>
        <taxon>Embryophyta</taxon>
        <taxon>Tracheophyta</taxon>
        <taxon>Spermatophyta</taxon>
        <taxon>Pinopsida</taxon>
        <taxon>Pinidae</taxon>
        <taxon>Conifers II</taxon>
        <taxon>Cupressales</taxon>
        <taxon>Cupressaceae</taxon>
        <taxon>Cryptomeria</taxon>
    </lineage>
</organism>
<protein>
    <submittedName>
        <fullName evidence="2">Uncharacterized protein</fullName>
    </submittedName>
</protein>
<evidence type="ECO:0000313" key="3">
    <source>
        <dbReference type="Proteomes" id="UP001234787"/>
    </source>
</evidence>
<proteinExistence type="predicted"/>
<name>A0AAD3NV12_CRYJA</name>
<reference evidence="2" key="1">
    <citation type="submission" date="2022-12" db="EMBL/GenBank/DDBJ databases">
        <title>Chromosome-Level Genome Assembly of Japanese Cedar (Cryptomeriajaponica D. Don).</title>
        <authorList>
            <person name="Fujino T."/>
            <person name="Yamaguchi K."/>
            <person name="Yokoyama T."/>
            <person name="Hamanaka T."/>
            <person name="Harazono Y."/>
            <person name="Kamada H."/>
            <person name="Kobayashi W."/>
            <person name="Ujino-Ihara T."/>
            <person name="Uchiyama K."/>
            <person name="Matsumoto A."/>
            <person name="Izuno A."/>
            <person name="Tsumura Y."/>
            <person name="Toyoda A."/>
            <person name="Shigenobu S."/>
            <person name="Moriguchi Y."/>
            <person name="Ueno S."/>
            <person name="Kasahara M."/>
        </authorList>
    </citation>
    <scope>NUCLEOTIDE SEQUENCE</scope>
</reference>
<keyword evidence="3" id="KW-1185">Reference proteome</keyword>
<evidence type="ECO:0000313" key="1">
    <source>
        <dbReference type="EMBL" id="GLJ58839.1"/>
    </source>
</evidence>
<dbReference type="Proteomes" id="UP001234787">
    <property type="component" value="Unassembled WGS sequence"/>
</dbReference>